<dbReference type="OrthoDB" id="9788268at2"/>
<accession>A0A2S9WQK8</accession>
<dbReference type="Proteomes" id="UP000239532">
    <property type="component" value="Unassembled WGS sequence"/>
</dbReference>
<dbReference type="PIRSF" id="PIRSF028188">
    <property type="entry name" value="Amdntrnsf_FN0238"/>
    <property type="match status" value="1"/>
</dbReference>
<dbReference type="RefSeq" id="WP_105981632.1">
    <property type="nucleotide sequence ID" value="NZ_MQUC01000003.1"/>
</dbReference>
<dbReference type="InterPro" id="IPR014541">
    <property type="entry name" value="Amdntrnsf_FN0238"/>
</dbReference>
<evidence type="ECO:0000313" key="1">
    <source>
        <dbReference type="EMBL" id="PRP65761.1"/>
    </source>
</evidence>
<dbReference type="Gene3D" id="3.75.10.10">
    <property type="entry name" value="L-arginine/glycine Amidinotransferase, Chain A"/>
    <property type="match status" value="1"/>
</dbReference>
<keyword evidence="1" id="KW-0808">Transferase</keyword>
<sequence>MKQITDTILMVRPVQFRLNEETAVNNYYQDQQFHKEIKNADANQRAQEEFDAFAKALQDHNINVIIVQDDNKHDTPDSVFPNNWLSTHENGTAVLYPMFAPNRRLERRPEVLEALEENDFVIEDVMDYTSAEDEGIFLEGTGSLLLDRANDVAYCSISPRADEDLFIEFCEDFEYTPVVFTAYQNVGDARLPIYHTNVMMALGEEYAVICLDAIDSKAEVKNVLHHLKRTNKEIINITEAQVESFAGNMIQVKNNEGKKFLVMSNQAYESLTEAQINKLRKYNEIIHPDIKTIETLGGGSVRCMMAEVFLPRKV</sequence>
<keyword evidence="2" id="KW-1185">Reference proteome</keyword>
<dbReference type="PANTHER" id="PTHR43224">
    <property type="entry name" value="AMIDINOTRANSFERASE"/>
    <property type="match status" value="1"/>
</dbReference>
<dbReference type="SUPFAM" id="SSF55909">
    <property type="entry name" value="Pentein"/>
    <property type="match status" value="1"/>
</dbReference>
<organism evidence="1 2">
    <name type="scientific">Nonlabens agnitus</name>
    <dbReference type="NCBI Taxonomy" id="870484"/>
    <lineage>
        <taxon>Bacteria</taxon>
        <taxon>Pseudomonadati</taxon>
        <taxon>Bacteroidota</taxon>
        <taxon>Flavobacteriia</taxon>
        <taxon>Flavobacteriales</taxon>
        <taxon>Flavobacteriaceae</taxon>
        <taxon>Nonlabens</taxon>
    </lineage>
</organism>
<dbReference type="EMBL" id="MQUC01000003">
    <property type="protein sequence ID" value="PRP65761.1"/>
    <property type="molecule type" value="Genomic_DNA"/>
</dbReference>
<gene>
    <name evidence="1" type="ORF">BST86_00960</name>
</gene>
<proteinExistence type="predicted"/>
<protein>
    <submittedName>
        <fullName evidence="1">Amidinotransferase</fullName>
    </submittedName>
</protein>
<evidence type="ECO:0000313" key="2">
    <source>
        <dbReference type="Proteomes" id="UP000239532"/>
    </source>
</evidence>
<dbReference type="AlphaFoldDB" id="A0A2S9WQK8"/>
<reference evidence="1 2" key="1">
    <citation type="submission" date="2016-11" db="EMBL/GenBank/DDBJ databases">
        <title>Trade-off between light-utilization and light-protection in marine flavobacteria.</title>
        <authorList>
            <person name="Kumagai Y."/>
        </authorList>
    </citation>
    <scope>NUCLEOTIDE SEQUENCE [LARGE SCALE GENOMIC DNA]</scope>
    <source>
        <strain evidence="1 2">JCM 17109</strain>
    </source>
</reference>
<dbReference type="PANTHER" id="PTHR43224:SF1">
    <property type="entry name" value="AMIDINOTRANSFERASE"/>
    <property type="match status" value="1"/>
</dbReference>
<dbReference type="GO" id="GO:0016740">
    <property type="term" value="F:transferase activity"/>
    <property type="evidence" value="ECO:0007669"/>
    <property type="project" value="UniProtKB-KW"/>
</dbReference>
<dbReference type="NCBIfam" id="NF046062">
    <property type="entry name" value="citrull_CtlX"/>
    <property type="match status" value="1"/>
</dbReference>
<comment type="caution">
    <text evidence="1">The sequence shown here is derived from an EMBL/GenBank/DDBJ whole genome shotgun (WGS) entry which is preliminary data.</text>
</comment>
<dbReference type="Pfam" id="PF19420">
    <property type="entry name" value="DDAH_eukar"/>
    <property type="match status" value="1"/>
</dbReference>
<name>A0A2S9WQK8_9FLAO</name>